<reference evidence="3" key="1">
    <citation type="submission" date="2021-06" db="EMBL/GenBank/DDBJ databases">
        <authorList>
            <person name="Kallberg Y."/>
            <person name="Tangrot J."/>
            <person name="Rosling A."/>
        </authorList>
    </citation>
    <scope>NUCLEOTIDE SEQUENCE</scope>
    <source>
        <strain evidence="3">UK204</strain>
    </source>
</reference>
<evidence type="ECO:0000313" key="4">
    <source>
        <dbReference type="Proteomes" id="UP000789570"/>
    </source>
</evidence>
<dbReference type="Proteomes" id="UP000789570">
    <property type="component" value="Unassembled WGS sequence"/>
</dbReference>
<dbReference type="GO" id="GO:0098703">
    <property type="term" value="P:calcium ion import across plasma membrane"/>
    <property type="evidence" value="ECO:0007669"/>
    <property type="project" value="TreeGrafter"/>
</dbReference>
<feature type="transmembrane region" description="Helical" evidence="2">
    <location>
        <begin position="852"/>
        <end position="871"/>
    </location>
</feature>
<dbReference type="AlphaFoldDB" id="A0A9N9APT1"/>
<proteinExistence type="predicted"/>
<evidence type="ECO:0000256" key="1">
    <source>
        <dbReference type="ARBA" id="ARBA00022737"/>
    </source>
</evidence>
<dbReference type="PANTHER" id="PTHR10582:SF2">
    <property type="entry name" value="INACTIVE"/>
    <property type="match status" value="1"/>
</dbReference>
<keyword evidence="2" id="KW-0472">Membrane</keyword>
<gene>
    <name evidence="3" type="ORF">FCALED_LOCUS5510</name>
</gene>
<keyword evidence="4" id="KW-1185">Reference proteome</keyword>
<dbReference type="EMBL" id="CAJVPQ010001205">
    <property type="protein sequence ID" value="CAG8538225.1"/>
    <property type="molecule type" value="Genomic_DNA"/>
</dbReference>
<evidence type="ECO:0000313" key="3">
    <source>
        <dbReference type="EMBL" id="CAG8538225.1"/>
    </source>
</evidence>
<keyword evidence="1" id="KW-0677">Repeat</keyword>
<comment type="caution">
    <text evidence="3">The sequence shown here is derived from an EMBL/GenBank/DDBJ whole genome shotgun (WGS) entry which is preliminary data.</text>
</comment>
<dbReference type="OrthoDB" id="2352140at2759"/>
<keyword evidence="2" id="KW-0812">Transmembrane</keyword>
<organism evidence="3 4">
    <name type="scientific">Funneliformis caledonium</name>
    <dbReference type="NCBI Taxonomy" id="1117310"/>
    <lineage>
        <taxon>Eukaryota</taxon>
        <taxon>Fungi</taxon>
        <taxon>Fungi incertae sedis</taxon>
        <taxon>Mucoromycota</taxon>
        <taxon>Glomeromycotina</taxon>
        <taxon>Glomeromycetes</taxon>
        <taxon>Glomerales</taxon>
        <taxon>Glomeraceae</taxon>
        <taxon>Funneliformis</taxon>
    </lineage>
</organism>
<feature type="transmembrane region" description="Helical" evidence="2">
    <location>
        <begin position="878"/>
        <end position="900"/>
    </location>
</feature>
<protein>
    <submittedName>
        <fullName evidence="3">9660_t:CDS:1</fullName>
    </submittedName>
</protein>
<dbReference type="InterPro" id="IPR024862">
    <property type="entry name" value="TRPV"/>
</dbReference>
<keyword evidence="2" id="KW-1133">Transmembrane helix</keyword>
<evidence type="ECO:0000256" key="2">
    <source>
        <dbReference type="SAM" id="Phobius"/>
    </source>
</evidence>
<feature type="transmembrane region" description="Helical" evidence="2">
    <location>
        <begin position="783"/>
        <end position="807"/>
    </location>
</feature>
<dbReference type="GO" id="GO:0005216">
    <property type="term" value="F:monoatomic ion channel activity"/>
    <property type="evidence" value="ECO:0007669"/>
    <property type="project" value="InterPro"/>
</dbReference>
<feature type="transmembrane region" description="Helical" evidence="2">
    <location>
        <begin position="989"/>
        <end position="1012"/>
    </location>
</feature>
<accession>A0A9N9APT1</accession>
<feature type="transmembrane region" description="Helical" evidence="2">
    <location>
        <begin position="658"/>
        <end position="682"/>
    </location>
</feature>
<dbReference type="GO" id="GO:0005886">
    <property type="term" value="C:plasma membrane"/>
    <property type="evidence" value="ECO:0007669"/>
    <property type="project" value="TreeGrafter"/>
</dbReference>
<sequence>MFNRIKKDFIEKIIKINEKESNNIETSVNNFVKMLINFGLLKNFNEKQSKSELPINKPKYVTNFKDLLEDLNKFINIIVIHEGEDSLKKRQENFKKLVNNFIEEIEIIKIKGLENELIEKILKEKDLNETKLIDLVRTFTVDFALAKKTIERSETKFKKKITELIAAKNLESKFIKPLVKNFISVIEVINIAKFEEQLNSFIEKKSTKDKIYNKKPNKIEESKVNELANSFIEKLTSDKGTSEIGTDKYKNSVYEFIDQLEITKCKKLEEVLTKAITMLINKVSTEKIHAKQIENELKVALTKLVKGADFIVDIEEITKDFIEWIKKKNIVEFENLTAIKIKNLVNDYIKDKNLAKVEDELANYFIDQLTKFEELENEDNKWTSKIKELMNHFIKRIMTVEVLANENSLKIEISKEHLSVDENLIRLLCSDKEYLEILKKSLDDNGMKDLNILASKLFNGDSIILLTKIGIFIFHLNKDVRLCTSGGERLISLNYFHHMHDPESKIKWIKKKFRYQIEVNELIFGTISYIKENNEDFLKYGTALLMFAIEEHNVDLIESIYKKCLELFKQDLEENKSFLSIITRSMPLLNKHYPEYVERFSSDTRMITDSDDYKIDHFNTPHLHHFSDIEIVDLTRSINWHRYNYRIEKWNSIKFFSFLYYTIEALIYFFTSIISFPIFYILNYFNIINDFYIDGFTFCYYKSTYLGSYLLDSVFPENPKPIITFMNPYIEFGSYPQGDGLCWWLSDLFKPKPSPFVKTISSAIYNTWNGEALVNFKWNKYGFYYYIVIWTMFNILLVCFTAATTFSDHYISEGVRNQLLIASIILGFFHSTVEFRQVFYDVGEWFRDPWNYFDLGAYLSPACTAIYWLSIKDEADKPYFWIAFSCLLLDLKFLLFFRAFKSFGPRQDYDLEHPPITRNDSNNPWNLTSSYVAIQEDGTIAPGQILTQHPDSNTNMFTDYDTALFSTYLFLTGDSSAFSNWEYKNNTSLAILMFLFSLTIAVYLMNLLIGLLSNAIEKDNNRASYFKQKAKILAEIELFYLFPNQRRWKTWFPDVIKVRELIKEKEWDSNEFPELKQKLLTKLNIQENSEEELLSIVIERTYKQIFDKNKKDSENSQS</sequence>
<dbReference type="PANTHER" id="PTHR10582">
    <property type="entry name" value="TRANSIENT RECEPTOR POTENTIAL ION CHANNEL PROTEIN"/>
    <property type="match status" value="1"/>
</dbReference>
<name>A0A9N9APT1_9GLOM</name>